<accession>A0A0E9S274</accession>
<name>A0A0E9S274_ANGAN</name>
<sequence>MPGGTGTAVPIAAGFTSFLPGCRSMAYAGGPCRLSSA</sequence>
<reference evidence="1" key="1">
    <citation type="submission" date="2014-11" db="EMBL/GenBank/DDBJ databases">
        <authorList>
            <person name="Amaro Gonzalez C."/>
        </authorList>
    </citation>
    <scope>NUCLEOTIDE SEQUENCE</scope>
</reference>
<dbReference type="AlphaFoldDB" id="A0A0E9S274"/>
<protein>
    <submittedName>
        <fullName evidence="1">Uncharacterized protein</fullName>
    </submittedName>
</protein>
<reference evidence="1" key="2">
    <citation type="journal article" date="2015" name="Fish Shellfish Immunol.">
        <title>Early steps in the European eel (Anguilla anguilla)-Vibrio vulnificus interaction in the gills: Role of the RtxA13 toxin.</title>
        <authorList>
            <person name="Callol A."/>
            <person name="Pajuelo D."/>
            <person name="Ebbesson L."/>
            <person name="Teles M."/>
            <person name="MacKenzie S."/>
            <person name="Amaro C."/>
        </authorList>
    </citation>
    <scope>NUCLEOTIDE SEQUENCE</scope>
</reference>
<evidence type="ECO:0000313" key="1">
    <source>
        <dbReference type="EMBL" id="JAH35381.1"/>
    </source>
</evidence>
<proteinExistence type="predicted"/>
<dbReference type="EMBL" id="GBXM01073196">
    <property type="protein sequence ID" value="JAH35381.1"/>
    <property type="molecule type" value="Transcribed_RNA"/>
</dbReference>
<organism evidence="1">
    <name type="scientific">Anguilla anguilla</name>
    <name type="common">European freshwater eel</name>
    <name type="synonym">Muraena anguilla</name>
    <dbReference type="NCBI Taxonomy" id="7936"/>
    <lineage>
        <taxon>Eukaryota</taxon>
        <taxon>Metazoa</taxon>
        <taxon>Chordata</taxon>
        <taxon>Craniata</taxon>
        <taxon>Vertebrata</taxon>
        <taxon>Euteleostomi</taxon>
        <taxon>Actinopterygii</taxon>
        <taxon>Neopterygii</taxon>
        <taxon>Teleostei</taxon>
        <taxon>Anguilliformes</taxon>
        <taxon>Anguillidae</taxon>
        <taxon>Anguilla</taxon>
    </lineage>
</organism>